<dbReference type="PRINTS" id="PR01006">
    <property type="entry name" value="FLGHOOKFLIE"/>
</dbReference>
<evidence type="ECO:0000313" key="6">
    <source>
        <dbReference type="EMBL" id="OUR97449.1"/>
    </source>
</evidence>
<comment type="subcellular location">
    <subcellularLocation>
        <location evidence="1 4">Bacterial flagellum basal body</location>
    </subcellularLocation>
</comment>
<sequence>MLNSYSSKDWTKSAELDAAKNLNFNELSIDSVEGAHGKQSFGDMLASSVSQVNNLQKDANTAIQKLVTGESKNLHETMLAVEKADIAFKSMNQIRTKVIDAYKEIMRMQV</sequence>
<evidence type="ECO:0000313" key="7">
    <source>
        <dbReference type="Proteomes" id="UP000196531"/>
    </source>
</evidence>
<keyword evidence="3 4" id="KW-0975">Bacterial flagellum</keyword>
<comment type="caution">
    <text evidence="6">The sequence shown here is derived from an EMBL/GenBank/DDBJ whole genome shotgun (WGS) entry which is preliminary data.</text>
</comment>
<dbReference type="GO" id="GO:0005198">
    <property type="term" value="F:structural molecule activity"/>
    <property type="evidence" value="ECO:0007669"/>
    <property type="project" value="UniProtKB-UniRule"/>
</dbReference>
<gene>
    <name evidence="4" type="primary">fliE</name>
    <name evidence="6" type="ORF">A9Q84_07495</name>
</gene>
<evidence type="ECO:0000256" key="4">
    <source>
        <dbReference type="HAMAP-Rule" id="MF_00724"/>
    </source>
</evidence>
<keyword evidence="6" id="KW-0282">Flagellum</keyword>
<accession>A0A1Y5FEN4</accession>
<dbReference type="PANTHER" id="PTHR34653:SF1">
    <property type="entry name" value="FLAGELLAR HOOK-BASAL BODY COMPLEX PROTEIN FLIE"/>
    <property type="match status" value="1"/>
</dbReference>
<keyword evidence="6" id="KW-0969">Cilium</keyword>
<evidence type="ECO:0000256" key="2">
    <source>
        <dbReference type="ARBA" id="ARBA00009272"/>
    </source>
</evidence>
<dbReference type="InterPro" id="IPR001624">
    <property type="entry name" value="FliE"/>
</dbReference>
<keyword evidence="6" id="KW-0966">Cell projection</keyword>
<comment type="similarity">
    <text evidence="2 4">Belongs to the FliE family.</text>
</comment>
<reference evidence="7" key="1">
    <citation type="journal article" date="2017" name="Proc. Natl. Acad. Sci. U.S.A.">
        <title>Simulation of Deepwater Horizon oil plume reveals substrate specialization within a complex community of hydrocarbon-degraders.</title>
        <authorList>
            <person name="Hu P."/>
            <person name="Dubinsky E.A."/>
            <person name="Probst A.J."/>
            <person name="Wang J."/>
            <person name="Sieber C.M.K."/>
            <person name="Tom L.M."/>
            <person name="Gardinali P."/>
            <person name="Banfield J.F."/>
            <person name="Atlas R.M."/>
            <person name="Andersen G.L."/>
        </authorList>
    </citation>
    <scope>NUCLEOTIDE SEQUENCE [LARGE SCALE GENOMIC DNA]</scope>
</reference>
<name>A0A1Y5FEN4_9BACT</name>
<evidence type="ECO:0000256" key="1">
    <source>
        <dbReference type="ARBA" id="ARBA00004117"/>
    </source>
</evidence>
<dbReference type="HAMAP" id="MF_00724">
    <property type="entry name" value="FliE"/>
    <property type="match status" value="1"/>
</dbReference>
<dbReference type="PANTHER" id="PTHR34653">
    <property type="match status" value="1"/>
</dbReference>
<evidence type="ECO:0000256" key="5">
    <source>
        <dbReference type="NCBIfam" id="TIGR00205"/>
    </source>
</evidence>
<dbReference type="NCBIfam" id="TIGR00205">
    <property type="entry name" value="fliE"/>
    <property type="match status" value="1"/>
</dbReference>
<organism evidence="6 7">
    <name type="scientific">Halobacteriovorax marinus</name>
    <dbReference type="NCBI Taxonomy" id="97084"/>
    <lineage>
        <taxon>Bacteria</taxon>
        <taxon>Pseudomonadati</taxon>
        <taxon>Bdellovibrionota</taxon>
        <taxon>Bacteriovoracia</taxon>
        <taxon>Bacteriovoracales</taxon>
        <taxon>Halobacteriovoraceae</taxon>
        <taxon>Halobacteriovorax</taxon>
    </lineage>
</organism>
<protein>
    <recommendedName>
        <fullName evidence="4 5">Flagellar hook-basal body complex protein FliE</fullName>
    </recommendedName>
</protein>
<dbReference type="Proteomes" id="UP000196531">
    <property type="component" value="Unassembled WGS sequence"/>
</dbReference>
<dbReference type="GO" id="GO:0003774">
    <property type="term" value="F:cytoskeletal motor activity"/>
    <property type="evidence" value="ECO:0007669"/>
    <property type="project" value="InterPro"/>
</dbReference>
<proteinExistence type="inferred from homology"/>
<dbReference type="Pfam" id="PF02049">
    <property type="entry name" value="FliE"/>
    <property type="match status" value="1"/>
</dbReference>
<dbReference type="GO" id="GO:0071973">
    <property type="term" value="P:bacterial-type flagellum-dependent cell motility"/>
    <property type="evidence" value="ECO:0007669"/>
    <property type="project" value="InterPro"/>
</dbReference>
<dbReference type="EMBL" id="MAAO01000006">
    <property type="protein sequence ID" value="OUR97449.1"/>
    <property type="molecule type" value="Genomic_DNA"/>
</dbReference>
<dbReference type="GO" id="GO:0009425">
    <property type="term" value="C:bacterial-type flagellum basal body"/>
    <property type="evidence" value="ECO:0007669"/>
    <property type="project" value="UniProtKB-SubCell"/>
</dbReference>
<evidence type="ECO:0000256" key="3">
    <source>
        <dbReference type="ARBA" id="ARBA00023143"/>
    </source>
</evidence>
<dbReference type="AlphaFoldDB" id="A0A1Y5FEN4"/>